<dbReference type="InterPro" id="IPR020449">
    <property type="entry name" value="Tscrpt_reg_AraC-type_HTH"/>
</dbReference>
<dbReference type="InterPro" id="IPR018060">
    <property type="entry name" value="HTH_AraC"/>
</dbReference>
<dbReference type="Pfam" id="PF12833">
    <property type="entry name" value="HTH_18"/>
    <property type="match status" value="1"/>
</dbReference>
<evidence type="ECO:0000256" key="2">
    <source>
        <dbReference type="ARBA" id="ARBA00023125"/>
    </source>
</evidence>
<dbReference type="SUPFAM" id="SSF51215">
    <property type="entry name" value="Regulatory protein AraC"/>
    <property type="match status" value="1"/>
</dbReference>
<keyword evidence="2" id="KW-0238">DNA-binding</keyword>
<dbReference type="AlphaFoldDB" id="A0A7W5G8E2"/>
<dbReference type="EMBL" id="JACHXW010000002">
    <property type="protein sequence ID" value="MBB3150550.1"/>
    <property type="molecule type" value="Genomic_DNA"/>
</dbReference>
<dbReference type="GO" id="GO:0003700">
    <property type="term" value="F:DNA-binding transcription factor activity"/>
    <property type="evidence" value="ECO:0007669"/>
    <property type="project" value="InterPro"/>
</dbReference>
<name>A0A7W5G8E2_9BACL</name>
<evidence type="ECO:0000313" key="5">
    <source>
        <dbReference type="EMBL" id="MBB3150550.1"/>
    </source>
</evidence>
<evidence type="ECO:0000256" key="1">
    <source>
        <dbReference type="ARBA" id="ARBA00023015"/>
    </source>
</evidence>
<comment type="caution">
    <text evidence="5">The sequence shown here is derived from an EMBL/GenBank/DDBJ whole genome shotgun (WGS) entry which is preliminary data.</text>
</comment>
<reference evidence="5 6" key="1">
    <citation type="submission" date="2020-08" db="EMBL/GenBank/DDBJ databases">
        <title>Genomic Encyclopedia of Type Strains, Phase III (KMG-III): the genomes of soil and plant-associated and newly described type strains.</title>
        <authorList>
            <person name="Whitman W."/>
        </authorList>
    </citation>
    <scope>NUCLEOTIDE SEQUENCE [LARGE SCALE GENOMIC DNA]</scope>
    <source>
        <strain evidence="5 6">CECT 8234</strain>
    </source>
</reference>
<proteinExistence type="predicted"/>
<keyword evidence="1" id="KW-0805">Transcription regulation</keyword>
<gene>
    <name evidence="5" type="ORF">FHS16_000584</name>
</gene>
<protein>
    <submittedName>
        <fullName evidence="5">AraC family L-rhamnose operon transcriptional activator RhaR</fullName>
    </submittedName>
</protein>
<feature type="domain" description="HTH araC/xylS-type" evidence="4">
    <location>
        <begin position="188"/>
        <end position="286"/>
    </location>
</feature>
<dbReference type="InterPro" id="IPR009057">
    <property type="entry name" value="Homeodomain-like_sf"/>
</dbReference>
<keyword evidence="3" id="KW-0804">Transcription</keyword>
<keyword evidence="6" id="KW-1185">Reference proteome</keyword>
<dbReference type="PANTHER" id="PTHR43280">
    <property type="entry name" value="ARAC-FAMILY TRANSCRIPTIONAL REGULATOR"/>
    <property type="match status" value="1"/>
</dbReference>
<dbReference type="PROSITE" id="PS01124">
    <property type="entry name" value="HTH_ARAC_FAMILY_2"/>
    <property type="match status" value="1"/>
</dbReference>
<dbReference type="PANTHER" id="PTHR43280:SF28">
    <property type="entry name" value="HTH-TYPE TRANSCRIPTIONAL ACTIVATOR RHAS"/>
    <property type="match status" value="1"/>
</dbReference>
<evidence type="ECO:0000259" key="4">
    <source>
        <dbReference type="PROSITE" id="PS01124"/>
    </source>
</evidence>
<accession>A0A7W5G8E2</accession>
<dbReference type="InterPro" id="IPR014710">
    <property type="entry name" value="RmlC-like_jellyroll"/>
</dbReference>
<dbReference type="InterPro" id="IPR018062">
    <property type="entry name" value="HTH_AraC-typ_CS"/>
</dbReference>
<dbReference type="InterPro" id="IPR037923">
    <property type="entry name" value="HTH-like"/>
</dbReference>
<dbReference type="RefSeq" id="WP_183558641.1">
    <property type="nucleotide sequence ID" value="NZ_CBCSLB010000004.1"/>
</dbReference>
<organism evidence="5 6">
    <name type="scientific">Paenibacillus endophyticus</name>
    <dbReference type="NCBI Taxonomy" id="1294268"/>
    <lineage>
        <taxon>Bacteria</taxon>
        <taxon>Bacillati</taxon>
        <taxon>Bacillota</taxon>
        <taxon>Bacilli</taxon>
        <taxon>Bacillales</taxon>
        <taxon>Paenibacillaceae</taxon>
        <taxon>Paenibacillus</taxon>
    </lineage>
</organism>
<dbReference type="Gene3D" id="2.60.120.10">
    <property type="entry name" value="Jelly Rolls"/>
    <property type="match status" value="1"/>
</dbReference>
<dbReference type="PROSITE" id="PS00041">
    <property type="entry name" value="HTH_ARAC_FAMILY_1"/>
    <property type="match status" value="1"/>
</dbReference>
<evidence type="ECO:0000256" key="3">
    <source>
        <dbReference type="ARBA" id="ARBA00023163"/>
    </source>
</evidence>
<dbReference type="SUPFAM" id="SSF46689">
    <property type="entry name" value="Homeodomain-like"/>
    <property type="match status" value="2"/>
</dbReference>
<sequence>MNKSKRTLSADRFLPDDAMLSINRMTETFQLSQHTHEFIELAYVGEGRGFHYIENEVHPVSKGQLFVIPVGVSHVFRPASSDVVTEPLVVYNCIFRPRLIDSLLSFVIDDPIAVYMKELQREEFPCELITDVQADIESLFLLMYREYELPQSGSSTYLRSLLLQVILTIYRMKHRESSGMPSKPDRFVQVLGYIERHYAEELTLSHLTESFQWSQRQLQRLFKQHTSQTFQHYLQGVRIRMSCEQLRNTDRTVAAIADSVGYRDVNSFIALFKRVVGQTPGSYRKQILT</sequence>
<dbReference type="Proteomes" id="UP000518605">
    <property type="component" value="Unassembled WGS sequence"/>
</dbReference>
<evidence type="ECO:0000313" key="6">
    <source>
        <dbReference type="Proteomes" id="UP000518605"/>
    </source>
</evidence>
<dbReference type="Pfam" id="PF02311">
    <property type="entry name" value="AraC_binding"/>
    <property type="match status" value="1"/>
</dbReference>
<dbReference type="SMART" id="SM00342">
    <property type="entry name" value="HTH_ARAC"/>
    <property type="match status" value="1"/>
</dbReference>
<dbReference type="GO" id="GO:0043565">
    <property type="term" value="F:sequence-specific DNA binding"/>
    <property type="evidence" value="ECO:0007669"/>
    <property type="project" value="InterPro"/>
</dbReference>
<dbReference type="PRINTS" id="PR00032">
    <property type="entry name" value="HTHARAC"/>
</dbReference>
<dbReference type="InterPro" id="IPR003313">
    <property type="entry name" value="AraC-bd"/>
</dbReference>
<dbReference type="Gene3D" id="1.10.10.60">
    <property type="entry name" value="Homeodomain-like"/>
    <property type="match status" value="2"/>
</dbReference>